<evidence type="ECO:0000256" key="6">
    <source>
        <dbReference type="ARBA" id="ARBA00023136"/>
    </source>
</evidence>
<comment type="subcellular location">
    <subcellularLocation>
        <location evidence="1 7">Cell membrane</location>
        <topology evidence="1 7">Multi-pass membrane protein</topology>
    </subcellularLocation>
</comment>
<evidence type="ECO:0000256" key="4">
    <source>
        <dbReference type="ARBA" id="ARBA00022692"/>
    </source>
</evidence>
<dbReference type="Gene3D" id="1.10.3720.10">
    <property type="entry name" value="MetI-like"/>
    <property type="match status" value="1"/>
</dbReference>
<dbReference type="AlphaFoldDB" id="D7CSH0"/>
<keyword evidence="5 7" id="KW-1133">Transmembrane helix</keyword>
<dbReference type="STRING" id="649638.Trad_2280"/>
<feature type="domain" description="ABC transmembrane type-1" evidence="8">
    <location>
        <begin position="140"/>
        <end position="372"/>
    </location>
</feature>
<reference evidence="9 10" key="2">
    <citation type="journal article" date="2011" name="Stand. Genomic Sci.">
        <title>Complete genome sequence of Truepera radiovictrix type strain (RQ-24).</title>
        <authorList>
            <person name="Ivanova N."/>
            <person name="Rohde C."/>
            <person name="Munk C."/>
            <person name="Nolan M."/>
            <person name="Lucas S."/>
            <person name="Del Rio T.G."/>
            <person name="Tice H."/>
            <person name="Deshpande S."/>
            <person name="Cheng J.F."/>
            <person name="Tapia R."/>
            <person name="Han C."/>
            <person name="Goodwin L."/>
            <person name="Pitluck S."/>
            <person name="Liolios K."/>
            <person name="Mavromatis K."/>
            <person name="Mikhailova N."/>
            <person name="Pati A."/>
            <person name="Chen A."/>
            <person name="Palaniappan K."/>
            <person name="Land M."/>
            <person name="Hauser L."/>
            <person name="Chang Y.J."/>
            <person name="Jeffries C.D."/>
            <person name="Brambilla E."/>
            <person name="Rohde M."/>
            <person name="Goker M."/>
            <person name="Tindall B.J."/>
            <person name="Woyke T."/>
            <person name="Bristow J."/>
            <person name="Eisen J.A."/>
            <person name="Markowitz V."/>
            <person name="Hugenholtz P."/>
            <person name="Kyrpides N.C."/>
            <person name="Klenk H.P."/>
            <person name="Lapidus A."/>
        </authorList>
    </citation>
    <scope>NUCLEOTIDE SEQUENCE [LARGE SCALE GENOMIC DNA]</scope>
    <source>
        <strain evidence="10">DSM 17093 / CIP 108686 / LMG 22925 / RQ-24</strain>
    </source>
</reference>
<keyword evidence="3" id="KW-1003">Cell membrane</keyword>
<dbReference type="GO" id="GO:0055085">
    <property type="term" value="P:transmembrane transport"/>
    <property type="evidence" value="ECO:0007669"/>
    <property type="project" value="InterPro"/>
</dbReference>
<dbReference type="eggNOG" id="COG1175">
    <property type="taxonomic scope" value="Bacteria"/>
</dbReference>
<dbReference type="CDD" id="cd06261">
    <property type="entry name" value="TM_PBP2"/>
    <property type="match status" value="1"/>
</dbReference>
<dbReference type="HOGENOM" id="CLU_016047_0_2_0"/>
<dbReference type="RefSeq" id="WP_013178753.1">
    <property type="nucleotide sequence ID" value="NC_014221.1"/>
</dbReference>
<feature type="transmembrane region" description="Helical" evidence="7">
    <location>
        <begin position="108"/>
        <end position="128"/>
    </location>
</feature>
<keyword evidence="4 7" id="KW-0812">Transmembrane</keyword>
<dbReference type="InterPro" id="IPR051393">
    <property type="entry name" value="ABC_transporter_permease"/>
</dbReference>
<dbReference type="KEGG" id="tra:Trad_2280"/>
<feature type="transmembrane region" description="Helical" evidence="7">
    <location>
        <begin position="245"/>
        <end position="268"/>
    </location>
</feature>
<feature type="transmembrane region" description="Helical" evidence="7">
    <location>
        <begin position="303"/>
        <end position="325"/>
    </location>
</feature>
<dbReference type="EMBL" id="CP002049">
    <property type="protein sequence ID" value="ADI15390.1"/>
    <property type="molecule type" value="Genomic_DNA"/>
</dbReference>
<sequence>MSRTLSPPAAGRVRFNRSRLREGLSGYAFILPAVLIIAVFGLFPILYAVYMSGHAWRVRRGAVVWLGNFEQLIGSWPGFGLLVLGLALFALALWLPGRLRARPLPQRLLALALFGLALFGVGAGWGLMREAGDGRFLRSVEVTLYYALGTIPAQIVLGLLIAYVLFQNLKGQAWFRMIFFLPYIVPVVVAATVFSRIFSARETSFANTLATALGLPAQRWLQEPTPVLELLTGLSVEGFWAGPSLALVVAIVFGIWNYTGFCIILYLAGLGNIPKELYEAAEIDGADRWAAFRSITVPLLSNVTFYLSVISFIGVLQVFNTIYVLRTPQALGSMDVVGIVIFDTFYLRNQYGLAAAQALLLFGLILYVTLIQYRILGRRVYRG</sequence>
<dbReference type="SUPFAM" id="SSF161098">
    <property type="entry name" value="MetI-like"/>
    <property type="match status" value="1"/>
</dbReference>
<feature type="transmembrane region" description="Helical" evidence="7">
    <location>
        <begin position="24"/>
        <end position="50"/>
    </location>
</feature>
<dbReference type="Proteomes" id="UP000000379">
    <property type="component" value="Chromosome"/>
</dbReference>
<gene>
    <name evidence="9" type="ordered locus">Trad_2280</name>
</gene>
<evidence type="ECO:0000256" key="7">
    <source>
        <dbReference type="RuleBase" id="RU363032"/>
    </source>
</evidence>
<dbReference type="PROSITE" id="PS50928">
    <property type="entry name" value="ABC_TM1"/>
    <property type="match status" value="1"/>
</dbReference>
<protein>
    <submittedName>
        <fullName evidence="9">Binding-protein-dependent transport systems inner membrane component</fullName>
    </submittedName>
</protein>
<evidence type="ECO:0000256" key="1">
    <source>
        <dbReference type="ARBA" id="ARBA00004651"/>
    </source>
</evidence>
<feature type="transmembrane region" description="Helical" evidence="7">
    <location>
        <begin position="76"/>
        <end position="96"/>
    </location>
</feature>
<dbReference type="GO" id="GO:0005886">
    <property type="term" value="C:plasma membrane"/>
    <property type="evidence" value="ECO:0007669"/>
    <property type="project" value="UniProtKB-SubCell"/>
</dbReference>
<dbReference type="PANTHER" id="PTHR30193:SF37">
    <property type="entry name" value="INNER MEMBRANE ABC TRANSPORTER PERMEASE PROTEIN YCJO"/>
    <property type="match status" value="1"/>
</dbReference>
<feature type="transmembrane region" description="Helical" evidence="7">
    <location>
        <begin position="144"/>
        <end position="166"/>
    </location>
</feature>
<dbReference type="OrthoDB" id="9805108at2"/>
<reference evidence="10" key="1">
    <citation type="submission" date="2010-05" db="EMBL/GenBank/DDBJ databases">
        <title>The complete genome of Truepera radiovictris DSM 17093.</title>
        <authorList>
            <consortium name="US DOE Joint Genome Institute (JGI-PGF)"/>
            <person name="Lucas S."/>
            <person name="Copeland A."/>
            <person name="Lapidus A."/>
            <person name="Glavina del Rio T."/>
            <person name="Dalin E."/>
            <person name="Tice H."/>
            <person name="Bruce D."/>
            <person name="Goodwin L."/>
            <person name="Pitluck S."/>
            <person name="Kyrpides N."/>
            <person name="Mavromatis K."/>
            <person name="Ovchinnikova G."/>
            <person name="Munk A.C."/>
            <person name="Detter J.C."/>
            <person name="Han C."/>
            <person name="Tapia R."/>
            <person name="Land M."/>
            <person name="Hauser L."/>
            <person name="Markowitz V."/>
            <person name="Cheng J.-F."/>
            <person name="Hugenholtz P."/>
            <person name="Woyke T."/>
            <person name="Wu D."/>
            <person name="Tindall B."/>
            <person name="Pomrenke H.G."/>
            <person name="Brambilla E."/>
            <person name="Klenk H.-P."/>
            <person name="Eisen J.A."/>
        </authorList>
    </citation>
    <scope>NUCLEOTIDE SEQUENCE [LARGE SCALE GENOMIC DNA]</scope>
    <source>
        <strain evidence="10">DSM 17093 / CIP 108686 / LMG 22925 / RQ-24</strain>
    </source>
</reference>
<dbReference type="InterPro" id="IPR000515">
    <property type="entry name" value="MetI-like"/>
</dbReference>
<keyword evidence="2 7" id="KW-0813">Transport</keyword>
<evidence type="ECO:0000256" key="2">
    <source>
        <dbReference type="ARBA" id="ARBA00022448"/>
    </source>
</evidence>
<keyword evidence="10" id="KW-1185">Reference proteome</keyword>
<proteinExistence type="inferred from homology"/>
<evidence type="ECO:0000313" key="9">
    <source>
        <dbReference type="EMBL" id="ADI15390.1"/>
    </source>
</evidence>
<evidence type="ECO:0000256" key="5">
    <source>
        <dbReference type="ARBA" id="ARBA00022989"/>
    </source>
</evidence>
<dbReference type="Pfam" id="PF00528">
    <property type="entry name" value="BPD_transp_1"/>
    <property type="match status" value="1"/>
</dbReference>
<accession>D7CSH0</accession>
<comment type="similarity">
    <text evidence="7">Belongs to the binding-protein-dependent transport system permease family.</text>
</comment>
<keyword evidence="6 7" id="KW-0472">Membrane</keyword>
<dbReference type="InterPro" id="IPR035906">
    <property type="entry name" value="MetI-like_sf"/>
</dbReference>
<dbReference type="PANTHER" id="PTHR30193">
    <property type="entry name" value="ABC TRANSPORTER PERMEASE PROTEIN"/>
    <property type="match status" value="1"/>
</dbReference>
<evidence type="ECO:0000256" key="3">
    <source>
        <dbReference type="ARBA" id="ARBA00022475"/>
    </source>
</evidence>
<evidence type="ECO:0000259" key="8">
    <source>
        <dbReference type="PROSITE" id="PS50928"/>
    </source>
</evidence>
<feature type="transmembrane region" description="Helical" evidence="7">
    <location>
        <begin position="351"/>
        <end position="373"/>
    </location>
</feature>
<evidence type="ECO:0000313" key="10">
    <source>
        <dbReference type="Proteomes" id="UP000000379"/>
    </source>
</evidence>
<organism evidence="9 10">
    <name type="scientific">Truepera radiovictrix (strain DSM 17093 / CIP 108686 / LMG 22925 / RQ-24)</name>
    <dbReference type="NCBI Taxonomy" id="649638"/>
    <lineage>
        <taxon>Bacteria</taxon>
        <taxon>Thermotogati</taxon>
        <taxon>Deinococcota</taxon>
        <taxon>Deinococci</taxon>
        <taxon>Trueperales</taxon>
        <taxon>Trueperaceae</taxon>
        <taxon>Truepera</taxon>
    </lineage>
</organism>
<name>D7CSH0_TRURR</name>
<feature type="transmembrane region" description="Helical" evidence="7">
    <location>
        <begin position="178"/>
        <end position="198"/>
    </location>
</feature>